<feature type="compositionally biased region" description="Low complexity" evidence="1">
    <location>
        <begin position="427"/>
        <end position="445"/>
    </location>
</feature>
<feature type="region of interest" description="Disordered" evidence="1">
    <location>
        <begin position="482"/>
        <end position="515"/>
    </location>
</feature>
<sequence length="813" mass="89956">MTVGVLLQIFCGGFLALLPLLCVFLNSPSKAPVSVSHHLNFNFARKILLNLVTDFDRSLGEEKEEEEAQDVDQEDVPIDTYFDILGVKTFPTDHTVPGNIRFPRVTLGGITGVTYDPLSDRFFAIGGSSSQQIYAFELVLETQYQKSSYVQKLTEEGEKPFGADLEGLIDIQFLSSYDLDAPLLSSLSFDPQGLTLLPGPLHSSDLMDLSRLESEDQKSDESLEEESESKAPTTPDDSSPPVHALISANPKYVLQESPEDATVEPGRLVLVQLWPDGRTRYRGDIHLPLMFQSTGTSGPPFGRGFRGLSCSRLKDTCFLLHEQPLLQDHINTGLGPPLPQPVSHENVSGTQFLEAPIKPSLYHPGTVLIWPHLHSVRMLRLRVKATGTEWLERSASDYFDRQAQMLHIGAAPSNQTDPPASSPSPFPSNASSLSSAVSSSGMSDSGGREPGKAADEGGARPRELWSLPIPDAFRNWFAVSSSSSVGQGEGEEGAGKASRKEQNGGERDKGSSGRWATRDGVDVIRRLVPKFSFTFDSMFRYNVDCPMRPEPWAHYKHKMDDKFEEIRQGHTAQPAYKSLWQAHKWEEKQRRERSERKKVEARESTETAKGSEQAKAGGRGHVGERKLKMQRGETGEQLESYTDGEKVGDSEAQRGRGGNVRRGKGHRYLREETGREISSITPDVPSQNTSSSSNSNNTEFIKEAAHGKPEIFGGVSEILALPPPLHDVVLVLERARGYGAHQVDRGVMNIWAVNMSETRRTTANAELTDCPSIAEWCIRRDWMPKFRILSGRGTLRNEMGIEVSQSGKKEDAR</sequence>
<proteinExistence type="predicted"/>
<evidence type="ECO:0000256" key="1">
    <source>
        <dbReference type="SAM" id="MobiDB-lite"/>
    </source>
</evidence>
<reference evidence="2" key="1">
    <citation type="submission" date="2014-11" db="EMBL/GenBank/DDBJ databases">
        <authorList>
            <person name="Otto D Thomas"/>
            <person name="Naeem Raeece"/>
        </authorList>
    </citation>
    <scope>NUCLEOTIDE SEQUENCE</scope>
</reference>
<gene>
    <name evidence="2" type="ORF">Cvel_2362</name>
</gene>
<evidence type="ECO:0000313" key="2">
    <source>
        <dbReference type="EMBL" id="CEM55339.1"/>
    </source>
</evidence>
<name>A0A0G4IE24_9ALVE</name>
<feature type="compositionally biased region" description="Basic and acidic residues" evidence="1">
    <location>
        <begin position="643"/>
        <end position="654"/>
    </location>
</feature>
<feature type="region of interest" description="Disordered" evidence="1">
    <location>
        <begin position="212"/>
        <end position="244"/>
    </location>
</feature>
<dbReference type="VEuPathDB" id="CryptoDB:Cvel_2362"/>
<feature type="region of interest" description="Disordered" evidence="1">
    <location>
        <begin position="410"/>
        <end position="463"/>
    </location>
</feature>
<protein>
    <submittedName>
        <fullName evidence="2">Uncharacterized protein</fullName>
    </submittedName>
</protein>
<feature type="compositionally biased region" description="Polar residues" evidence="1">
    <location>
        <begin position="676"/>
        <end position="687"/>
    </location>
</feature>
<organism evidence="2">
    <name type="scientific">Chromera velia CCMP2878</name>
    <dbReference type="NCBI Taxonomy" id="1169474"/>
    <lineage>
        <taxon>Eukaryota</taxon>
        <taxon>Sar</taxon>
        <taxon>Alveolata</taxon>
        <taxon>Colpodellida</taxon>
        <taxon>Chromeraceae</taxon>
        <taxon>Chromera</taxon>
    </lineage>
</organism>
<feature type="compositionally biased region" description="Basic and acidic residues" evidence="1">
    <location>
        <begin position="498"/>
        <end position="515"/>
    </location>
</feature>
<feature type="compositionally biased region" description="Basic and acidic residues" evidence="1">
    <location>
        <begin position="586"/>
        <end position="606"/>
    </location>
</feature>
<dbReference type="AlphaFoldDB" id="A0A0G4IE24"/>
<feature type="compositionally biased region" description="Basic and acidic residues" evidence="1">
    <location>
        <begin position="621"/>
        <end position="634"/>
    </location>
</feature>
<accession>A0A0G4IE24</accession>
<feature type="compositionally biased region" description="Basic and acidic residues" evidence="1">
    <location>
        <begin position="212"/>
        <end position="221"/>
    </location>
</feature>
<dbReference type="EMBL" id="CDMZ01005865">
    <property type="protein sequence ID" value="CEM55339.1"/>
    <property type="molecule type" value="Genomic_DNA"/>
</dbReference>
<feature type="region of interest" description="Disordered" evidence="1">
    <location>
        <begin position="586"/>
        <end position="696"/>
    </location>
</feature>
<feature type="compositionally biased region" description="Basic and acidic residues" evidence="1">
    <location>
        <begin position="446"/>
        <end position="463"/>
    </location>
</feature>